<dbReference type="RefSeq" id="WP_331214351.1">
    <property type="nucleotide sequence ID" value="NZ_JAZGQK010000009.1"/>
</dbReference>
<comment type="caution">
    <text evidence="4">The sequence shown here is derived from an EMBL/GenBank/DDBJ whole genome shotgun (WGS) entry which is preliminary data.</text>
</comment>
<protein>
    <submittedName>
        <fullName evidence="4">PfkB family carbohydrate kinase</fullName>
    </submittedName>
</protein>
<dbReference type="PROSITE" id="PS00584">
    <property type="entry name" value="PFKB_KINASES_2"/>
    <property type="match status" value="1"/>
</dbReference>
<gene>
    <name evidence="4" type="ORF">V1633_12065</name>
</gene>
<evidence type="ECO:0000259" key="3">
    <source>
        <dbReference type="Pfam" id="PF00294"/>
    </source>
</evidence>
<dbReference type="InterPro" id="IPR011611">
    <property type="entry name" value="PfkB_dom"/>
</dbReference>
<dbReference type="PANTHER" id="PTHR10584:SF166">
    <property type="entry name" value="RIBOKINASE"/>
    <property type="match status" value="1"/>
</dbReference>
<dbReference type="InterPro" id="IPR029056">
    <property type="entry name" value="Ribokinase-like"/>
</dbReference>
<dbReference type="SUPFAM" id="SSF53613">
    <property type="entry name" value="Ribokinase-like"/>
    <property type="match status" value="1"/>
</dbReference>
<evidence type="ECO:0000313" key="4">
    <source>
        <dbReference type="EMBL" id="MEE6259221.1"/>
    </source>
</evidence>
<name>A0ABU7RS32_9ACTN</name>
<organism evidence="4 5">
    <name type="scientific">Plantactinospora sonchi</name>
    <dbReference type="NCBI Taxonomy" id="1544735"/>
    <lineage>
        <taxon>Bacteria</taxon>
        <taxon>Bacillati</taxon>
        <taxon>Actinomycetota</taxon>
        <taxon>Actinomycetes</taxon>
        <taxon>Micromonosporales</taxon>
        <taxon>Micromonosporaceae</taxon>
        <taxon>Plantactinospora</taxon>
    </lineage>
</organism>
<sequence>MTGHAGPGRTPRLVHTGNAIVDVVMYLPRLPESGGDVLASESTVTVGGGLNVMVAATRQGLTVAYAGMHGTGPFGELVRGRLAEEGIEVVQPRLPDRDTGFSVVMVEPGGERTFATGAGAEAGLGPADLARIIPAPGDLVYVTGYSLAYAVNGPALADWLGTLDADVTVLVDPGPLVAEIPRPVLEPVLARTDWWSCNEREARLLTGHAEPLAAATALAERTGRAGVLVRTGPDGAVLAVRDRVPVVVPTFPVTVLDTNGAGDAHVGAFAAALAGGLDPVDAVRRANAAAALTVTRRGPATAPTAEEIDDLLGTD</sequence>
<evidence type="ECO:0000256" key="1">
    <source>
        <dbReference type="ARBA" id="ARBA00022679"/>
    </source>
</evidence>
<dbReference type="EMBL" id="JAZGQK010000009">
    <property type="protein sequence ID" value="MEE6259221.1"/>
    <property type="molecule type" value="Genomic_DNA"/>
</dbReference>
<proteinExistence type="predicted"/>
<dbReference type="Pfam" id="PF00294">
    <property type="entry name" value="PfkB"/>
    <property type="match status" value="1"/>
</dbReference>
<accession>A0ABU7RS32</accession>
<dbReference type="Gene3D" id="3.40.1190.20">
    <property type="match status" value="1"/>
</dbReference>
<keyword evidence="2 4" id="KW-0418">Kinase</keyword>
<dbReference type="InterPro" id="IPR002173">
    <property type="entry name" value="Carboh/pur_kinase_PfkB_CS"/>
</dbReference>
<keyword evidence="1" id="KW-0808">Transferase</keyword>
<feature type="domain" description="Carbohydrate kinase PfkB" evidence="3">
    <location>
        <begin position="13"/>
        <end position="301"/>
    </location>
</feature>
<reference evidence="4 5" key="1">
    <citation type="submission" date="2024-01" db="EMBL/GenBank/DDBJ databases">
        <title>Genome insights into Plantactinospora sonchi sp. nov.</title>
        <authorList>
            <person name="Wang L."/>
        </authorList>
    </citation>
    <scope>NUCLEOTIDE SEQUENCE [LARGE SCALE GENOMIC DNA]</scope>
    <source>
        <strain evidence="4 5">NEAU-QY2</strain>
    </source>
</reference>
<dbReference type="GO" id="GO:0016301">
    <property type="term" value="F:kinase activity"/>
    <property type="evidence" value="ECO:0007669"/>
    <property type="project" value="UniProtKB-KW"/>
</dbReference>
<evidence type="ECO:0000256" key="2">
    <source>
        <dbReference type="ARBA" id="ARBA00022777"/>
    </source>
</evidence>
<evidence type="ECO:0000313" key="5">
    <source>
        <dbReference type="Proteomes" id="UP001332243"/>
    </source>
</evidence>
<keyword evidence="5" id="KW-1185">Reference proteome</keyword>
<dbReference type="PANTHER" id="PTHR10584">
    <property type="entry name" value="SUGAR KINASE"/>
    <property type="match status" value="1"/>
</dbReference>
<dbReference type="Proteomes" id="UP001332243">
    <property type="component" value="Unassembled WGS sequence"/>
</dbReference>